<gene>
    <name evidence="1" type="ORF">CN553_12220</name>
</gene>
<dbReference type="EMBL" id="NUAN01000071">
    <property type="protein sequence ID" value="PEN97810.1"/>
    <property type="molecule type" value="Genomic_DNA"/>
</dbReference>
<organism evidence="1 2">
    <name type="scientific">Bacillus cereus</name>
    <dbReference type="NCBI Taxonomy" id="1396"/>
    <lineage>
        <taxon>Bacteria</taxon>
        <taxon>Bacillati</taxon>
        <taxon>Bacillota</taxon>
        <taxon>Bacilli</taxon>
        <taxon>Bacillales</taxon>
        <taxon>Bacillaceae</taxon>
        <taxon>Bacillus</taxon>
        <taxon>Bacillus cereus group</taxon>
    </lineage>
</organism>
<evidence type="ECO:0000313" key="1">
    <source>
        <dbReference type="EMBL" id="PEN97810.1"/>
    </source>
</evidence>
<reference evidence="1 2" key="1">
    <citation type="submission" date="2017-09" db="EMBL/GenBank/DDBJ databases">
        <title>Large-scale bioinformatics analysis of Bacillus genomes uncovers conserved roles of natural products in bacterial physiology.</title>
        <authorList>
            <consortium name="Agbiome Team Llc"/>
            <person name="Bleich R.M."/>
            <person name="Kirk G.J."/>
            <person name="Santa Maria K.C."/>
            <person name="Allen S.E."/>
            <person name="Farag S."/>
            <person name="Shank E.A."/>
            <person name="Bowers A."/>
        </authorList>
    </citation>
    <scope>NUCLEOTIDE SEQUENCE [LARGE SCALE GENOMIC DNA]</scope>
    <source>
        <strain evidence="1 2">AFS027647</strain>
    </source>
</reference>
<accession>A0A9X6UC34</accession>
<protein>
    <submittedName>
        <fullName evidence="1">Uncharacterized protein</fullName>
    </submittedName>
</protein>
<dbReference type="RefSeq" id="WP_098126409.1">
    <property type="nucleotide sequence ID" value="NZ_NUAN01000071.1"/>
</dbReference>
<dbReference type="Proteomes" id="UP000220691">
    <property type="component" value="Unassembled WGS sequence"/>
</dbReference>
<sequence length="225" mass="26278">MKNNLKEYKSNADFIAEAVETKELNNEIRMTDDKQYLVTLQNAHEDVKAGRDILCAEGDLERCVQALKDSKNNWVEHMQWGKLHKSDYKYFYAEKKIDDVDLAKVQRIKEKFFNTGKNVVFIVRDNGRVIIAFRNKLIYEGFLLASSRGEVKGENWTQYGAEKIFSWSDEIDNYNVVVAEFWTDEKLDDELSGDADAMYRAHWGIQEPTDRPRSPFDVYSHSELL</sequence>
<name>A0A9X6UC34_BACCE</name>
<dbReference type="AlphaFoldDB" id="A0A9X6UC34"/>
<proteinExistence type="predicted"/>
<evidence type="ECO:0000313" key="2">
    <source>
        <dbReference type="Proteomes" id="UP000220691"/>
    </source>
</evidence>
<comment type="caution">
    <text evidence="1">The sequence shown here is derived from an EMBL/GenBank/DDBJ whole genome shotgun (WGS) entry which is preliminary data.</text>
</comment>